<dbReference type="GO" id="GO:0052689">
    <property type="term" value="F:carboxylic ester hydrolase activity"/>
    <property type="evidence" value="ECO:0007669"/>
    <property type="project" value="UniProtKB-KW"/>
</dbReference>
<dbReference type="InterPro" id="IPR029058">
    <property type="entry name" value="AB_hydrolase_fold"/>
</dbReference>
<dbReference type="PANTHER" id="PTHR33630:SF9">
    <property type="entry name" value="CUTINASE 4"/>
    <property type="match status" value="1"/>
</dbReference>
<name>A0A285I9L6_9ACTN</name>
<dbReference type="Gene3D" id="3.40.50.1820">
    <property type="entry name" value="alpha/beta hydrolase"/>
    <property type="match status" value="1"/>
</dbReference>
<organism evidence="6 7">
    <name type="scientific">Paractinoplanes atraurantiacus</name>
    <dbReference type="NCBI Taxonomy" id="1036182"/>
    <lineage>
        <taxon>Bacteria</taxon>
        <taxon>Bacillati</taxon>
        <taxon>Actinomycetota</taxon>
        <taxon>Actinomycetes</taxon>
        <taxon>Micromonosporales</taxon>
        <taxon>Micromonosporaceae</taxon>
        <taxon>Paractinoplanes</taxon>
    </lineage>
</organism>
<keyword evidence="3" id="KW-0378">Hydrolase</keyword>
<evidence type="ECO:0000313" key="7">
    <source>
        <dbReference type="Proteomes" id="UP000219612"/>
    </source>
</evidence>
<accession>A0A285I9L6</accession>
<dbReference type="OrthoDB" id="3690529at2"/>
<reference evidence="7" key="1">
    <citation type="submission" date="2017-09" db="EMBL/GenBank/DDBJ databases">
        <authorList>
            <person name="Varghese N."/>
            <person name="Submissions S."/>
        </authorList>
    </citation>
    <scope>NUCLEOTIDE SEQUENCE [LARGE SCALE GENOMIC DNA]</scope>
    <source>
        <strain evidence="7">CGMCC 4.6857</strain>
    </source>
</reference>
<feature type="signal peptide" evidence="5">
    <location>
        <begin position="1"/>
        <end position="32"/>
    </location>
</feature>
<comment type="similarity">
    <text evidence="1">Belongs to the cutinase family.</text>
</comment>
<dbReference type="RefSeq" id="WP_097321294.1">
    <property type="nucleotide sequence ID" value="NZ_OBDY01000007.1"/>
</dbReference>
<dbReference type="EMBL" id="OBDY01000007">
    <property type="protein sequence ID" value="SNY44672.1"/>
    <property type="molecule type" value="Genomic_DNA"/>
</dbReference>
<proteinExistence type="inferred from homology"/>
<evidence type="ECO:0000256" key="3">
    <source>
        <dbReference type="ARBA" id="ARBA00022801"/>
    </source>
</evidence>
<evidence type="ECO:0000256" key="1">
    <source>
        <dbReference type="ARBA" id="ARBA00007534"/>
    </source>
</evidence>
<gene>
    <name evidence="6" type="ORF">SAMN05421748_107103</name>
</gene>
<dbReference type="InterPro" id="IPR000675">
    <property type="entry name" value="Cutinase/axe"/>
</dbReference>
<dbReference type="PANTHER" id="PTHR33630">
    <property type="entry name" value="CUTINASE RV1984C-RELATED-RELATED"/>
    <property type="match status" value="1"/>
</dbReference>
<evidence type="ECO:0000256" key="2">
    <source>
        <dbReference type="ARBA" id="ARBA00022487"/>
    </source>
</evidence>
<dbReference type="SUPFAM" id="SSF53474">
    <property type="entry name" value="alpha/beta-Hydrolases"/>
    <property type="match status" value="1"/>
</dbReference>
<keyword evidence="4" id="KW-1015">Disulfide bond</keyword>
<sequence length="242" mass="24546">MRRSGNKAKIATIGAGAALVAGGLLVAPQAFGGTTSGTKAANCAAVHIIATRASTERPGAGIIGSLVSGVQRASRQTVSTEATDYPAVLNPYGPSVSAGVRALTGQITAKAAQCPDTKLVLMGYSQGAHVIGDVLAGSGRQAVSTPNQPLNAQLAAKVTAVILMGDPRYVAGKSFNAGTSRTNGLFARGNDAALDGFAANFQSYCDTGDNFCARGASLATHLGYTRKYNTVAQRFVLQRVGG</sequence>
<feature type="chain" id="PRO_5013057941" evidence="5">
    <location>
        <begin position="33"/>
        <end position="242"/>
    </location>
</feature>
<evidence type="ECO:0000256" key="4">
    <source>
        <dbReference type="ARBA" id="ARBA00023157"/>
    </source>
</evidence>
<evidence type="ECO:0000313" key="6">
    <source>
        <dbReference type="EMBL" id="SNY44672.1"/>
    </source>
</evidence>
<keyword evidence="5" id="KW-0732">Signal</keyword>
<protein>
    <submittedName>
        <fullName evidence="6">Cutinase</fullName>
    </submittedName>
</protein>
<dbReference type="AlphaFoldDB" id="A0A285I9L6"/>
<keyword evidence="2" id="KW-0719">Serine esterase</keyword>
<dbReference type="Pfam" id="PF01083">
    <property type="entry name" value="Cutinase"/>
    <property type="match status" value="1"/>
</dbReference>
<dbReference type="SMART" id="SM01110">
    <property type="entry name" value="Cutinase"/>
    <property type="match status" value="1"/>
</dbReference>
<dbReference type="Proteomes" id="UP000219612">
    <property type="component" value="Unassembled WGS sequence"/>
</dbReference>
<keyword evidence="7" id="KW-1185">Reference proteome</keyword>
<evidence type="ECO:0000256" key="5">
    <source>
        <dbReference type="SAM" id="SignalP"/>
    </source>
</evidence>